<gene>
    <name evidence="4" type="ORF">BCF44_1129</name>
</gene>
<keyword evidence="5" id="KW-1185">Reference proteome</keyword>
<dbReference type="Proteomes" id="UP000256269">
    <property type="component" value="Unassembled WGS sequence"/>
</dbReference>
<protein>
    <submittedName>
        <fullName evidence="4">Phospholipid/cholesterol/gamma-HCH transport system substrate-binding protein</fullName>
    </submittedName>
</protein>
<dbReference type="InterPro" id="IPR052336">
    <property type="entry name" value="MlaD_Phospholipid_Transporter"/>
</dbReference>
<dbReference type="AlphaFoldDB" id="A0A3E0HAL4"/>
<dbReference type="PANTHER" id="PTHR33371:SF15">
    <property type="entry name" value="LIPOPROTEIN LPRN"/>
    <property type="match status" value="1"/>
</dbReference>
<proteinExistence type="predicted"/>
<evidence type="ECO:0000313" key="5">
    <source>
        <dbReference type="Proteomes" id="UP000256269"/>
    </source>
</evidence>
<feature type="domain" description="Mce/MlaD" evidence="2">
    <location>
        <begin position="21"/>
        <end position="94"/>
    </location>
</feature>
<accession>A0A3E0HAL4</accession>
<evidence type="ECO:0000259" key="2">
    <source>
        <dbReference type="Pfam" id="PF02470"/>
    </source>
</evidence>
<dbReference type="GO" id="GO:0005576">
    <property type="term" value="C:extracellular region"/>
    <property type="evidence" value="ECO:0007669"/>
    <property type="project" value="TreeGrafter"/>
</dbReference>
<feature type="domain" description="Mammalian cell entry C-terminal" evidence="3">
    <location>
        <begin position="101"/>
        <end position="260"/>
    </location>
</feature>
<dbReference type="PROSITE" id="PS51257">
    <property type="entry name" value="PROKAR_LIPOPROTEIN"/>
    <property type="match status" value="1"/>
</dbReference>
<evidence type="ECO:0000259" key="3">
    <source>
        <dbReference type="Pfam" id="PF11887"/>
    </source>
</evidence>
<comment type="caution">
    <text evidence="4">The sequence shown here is derived from an EMBL/GenBank/DDBJ whole genome shotgun (WGS) entry which is preliminary data.</text>
</comment>
<dbReference type="InterPro" id="IPR003399">
    <property type="entry name" value="Mce/MlaD"/>
</dbReference>
<dbReference type="InterPro" id="IPR024516">
    <property type="entry name" value="Mce_C"/>
</dbReference>
<dbReference type="RefSeq" id="WP_116178133.1">
    <property type="nucleotide sequence ID" value="NZ_CP144375.1"/>
</dbReference>
<feature type="signal peptide" evidence="1">
    <location>
        <begin position="1"/>
        <end position="17"/>
    </location>
</feature>
<keyword evidence="1" id="KW-0732">Signal</keyword>
<reference evidence="4 5" key="1">
    <citation type="submission" date="2018-08" db="EMBL/GenBank/DDBJ databases">
        <title>Genomic Encyclopedia of Archaeal and Bacterial Type Strains, Phase II (KMG-II): from individual species to whole genera.</title>
        <authorList>
            <person name="Goeker M."/>
        </authorList>
    </citation>
    <scope>NUCLEOTIDE SEQUENCE [LARGE SCALE GENOMIC DNA]</scope>
    <source>
        <strain evidence="4 5">DSM 45791</strain>
    </source>
</reference>
<evidence type="ECO:0000256" key="1">
    <source>
        <dbReference type="SAM" id="SignalP"/>
    </source>
</evidence>
<organism evidence="4 5">
    <name type="scientific">Kutzneria buriramensis</name>
    <dbReference type="NCBI Taxonomy" id="1045776"/>
    <lineage>
        <taxon>Bacteria</taxon>
        <taxon>Bacillati</taxon>
        <taxon>Actinomycetota</taxon>
        <taxon>Actinomycetes</taxon>
        <taxon>Pseudonocardiales</taxon>
        <taxon>Pseudonocardiaceae</taxon>
        <taxon>Kutzneria</taxon>
    </lineage>
</organism>
<dbReference type="EMBL" id="QUNO01000012">
    <property type="protein sequence ID" value="REH40928.1"/>
    <property type="molecule type" value="Genomic_DNA"/>
</dbReference>
<feature type="chain" id="PRO_5038820190" evidence="1">
    <location>
        <begin position="18"/>
        <end position="314"/>
    </location>
</feature>
<dbReference type="NCBIfam" id="TIGR00996">
    <property type="entry name" value="Mtu_fam_mce"/>
    <property type="match status" value="1"/>
</dbReference>
<sequence length="314" mass="33735">MRILLAVACLLALTACSRDVYVVQAELSNVANLVPNSEVKVDDVTVGRVSDMELDGWHARLTLELDNGVRLPANATAKVGQKSLLGAEYVELDRPSDATGVLRPGDVIPLTRTDRYPETEELLAGLSLWLNGGGLQNLRTIYTEVDKALGGREQITRDLLDKLRTFATTIDQQKNAIVATVDALDGLSKPLAAQRDQLAQALDHVTPGVTLLNQQRTNLTTALSALTSFSTVATRVINRTQDDLTADLADLRPILANLVAAGDSLPRSLDVAGTLLFPLSTFKNSFRGDFVNVYASVDLSLQAVNPLLAPLGGR</sequence>
<dbReference type="Pfam" id="PF11887">
    <property type="entry name" value="Mce4_CUP1"/>
    <property type="match status" value="1"/>
</dbReference>
<dbReference type="OrthoDB" id="9774928at2"/>
<dbReference type="Pfam" id="PF02470">
    <property type="entry name" value="MlaD"/>
    <property type="match status" value="1"/>
</dbReference>
<evidence type="ECO:0000313" key="4">
    <source>
        <dbReference type="EMBL" id="REH40928.1"/>
    </source>
</evidence>
<dbReference type="InterPro" id="IPR005693">
    <property type="entry name" value="Mce"/>
</dbReference>
<dbReference type="PANTHER" id="PTHR33371">
    <property type="entry name" value="INTERMEMBRANE PHOSPHOLIPID TRANSPORT SYSTEM BINDING PROTEIN MLAD-RELATED"/>
    <property type="match status" value="1"/>
</dbReference>
<name>A0A3E0HAL4_9PSEU</name>